<evidence type="ECO:0000313" key="1">
    <source>
        <dbReference type="EMBL" id="KAH9521182.1"/>
    </source>
</evidence>
<evidence type="ECO:0000313" key="2">
    <source>
        <dbReference type="Proteomes" id="UP000790347"/>
    </source>
</evidence>
<name>A0A922I2B5_DERFA</name>
<organism evidence="1 2">
    <name type="scientific">Dermatophagoides farinae</name>
    <name type="common">American house dust mite</name>
    <dbReference type="NCBI Taxonomy" id="6954"/>
    <lineage>
        <taxon>Eukaryota</taxon>
        <taxon>Metazoa</taxon>
        <taxon>Ecdysozoa</taxon>
        <taxon>Arthropoda</taxon>
        <taxon>Chelicerata</taxon>
        <taxon>Arachnida</taxon>
        <taxon>Acari</taxon>
        <taxon>Acariformes</taxon>
        <taxon>Sarcoptiformes</taxon>
        <taxon>Astigmata</taxon>
        <taxon>Psoroptidia</taxon>
        <taxon>Analgoidea</taxon>
        <taxon>Pyroglyphidae</taxon>
        <taxon>Dermatophagoidinae</taxon>
        <taxon>Dermatophagoides</taxon>
    </lineage>
</organism>
<keyword evidence="2" id="KW-1185">Reference proteome</keyword>
<dbReference type="AlphaFoldDB" id="A0A922I2B5"/>
<dbReference type="EMBL" id="ASGP02000002">
    <property type="protein sequence ID" value="KAH9521182.1"/>
    <property type="molecule type" value="Genomic_DNA"/>
</dbReference>
<reference evidence="1" key="1">
    <citation type="submission" date="2013-05" db="EMBL/GenBank/DDBJ databases">
        <authorList>
            <person name="Yim A.K.Y."/>
            <person name="Chan T.F."/>
            <person name="Ji K.M."/>
            <person name="Liu X.Y."/>
            <person name="Zhou J.W."/>
            <person name="Li R.Q."/>
            <person name="Yang K.Y."/>
            <person name="Li J."/>
            <person name="Li M."/>
            <person name="Law P.T.W."/>
            <person name="Wu Y.L."/>
            <person name="Cai Z.L."/>
            <person name="Qin H."/>
            <person name="Bao Y."/>
            <person name="Leung R.K.K."/>
            <person name="Ng P.K.S."/>
            <person name="Zou J."/>
            <person name="Zhong X.J."/>
            <person name="Ran P.X."/>
            <person name="Zhong N.S."/>
            <person name="Liu Z.G."/>
            <person name="Tsui S.K.W."/>
        </authorList>
    </citation>
    <scope>NUCLEOTIDE SEQUENCE</scope>
    <source>
        <strain evidence="1">Derf</strain>
        <tissue evidence="1">Whole organism</tissue>
    </source>
</reference>
<comment type="caution">
    <text evidence="1">The sequence shown here is derived from an EMBL/GenBank/DDBJ whole genome shotgun (WGS) entry which is preliminary data.</text>
</comment>
<proteinExistence type="predicted"/>
<reference evidence="1" key="2">
    <citation type="journal article" date="2022" name="Res Sq">
        <title>Comparative Genomics Reveals Insights into the Divergent Evolution of Astigmatic Mites and Household Pest Adaptations.</title>
        <authorList>
            <person name="Xiong Q."/>
            <person name="Wan A.T.-Y."/>
            <person name="Liu X.-Y."/>
            <person name="Fung C.S.-H."/>
            <person name="Xiao X."/>
            <person name="Malainual N."/>
            <person name="Hou J."/>
            <person name="Wang L."/>
            <person name="Wang M."/>
            <person name="Yang K."/>
            <person name="Cui Y."/>
            <person name="Leung E."/>
            <person name="Nong W."/>
            <person name="Shin S.-K."/>
            <person name="Au S."/>
            <person name="Jeong K.Y."/>
            <person name="Chew F.T."/>
            <person name="Hui J."/>
            <person name="Leung T.F."/>
            <person name="Tungtrongchitr A."/>
            <person name="Zhong N."/>
            <person name="Liu Z."/>
            <person name="Tsui S."/>
        </authorList>
    </citation>
    <scope>NUCLEOTIDE SEQUENCE</scope>
    <source>
        <strain evidence="1">Derf</strain>
        <tissue evidence="1">Whole organism</tissue>
    </source>
</reference>
<sequence>MLKIIVVYFGASDSGSMAILQRCLTEKKKRADGFLSKKKGKEIDPTKNVLEYFFDSQDSKYS</sequence>
<gene>
    <name evidence="1" type="ORF">DERF_004855</name>
</gene>
<accession>A0A922I2B5</accession>
<protein>
    <submittedName>
        <fullName evidence="1">Uncharacterized protein</fullName>
    </submittedName>
</protein>
<dbReference type="Proteomes" id="UP000790347">
    <property type="component" value="Unassembled WGS sequence"/>
</dbReference>